<feature type="transmembrane region" description="Helical" evidence="7">
    <location>
        <begin position="182"/>
        <end position="201"/>
    </location>
</feature>
<feature type="compositionally biased region" description="Low complexity" evidence="6">
    <location>
        <begin position="513"/>
        <end position="523"/>
    </location>
</feature>
<keyword evidence="3 7" id="KW-0812">Transmembrane</keyword>
<dbReference type="InterPro" id="IPR004477">
    <property type="entry name" value="ComEC_N"/>
</dbReference>
<evidence type="ECO:0000256" key="4">
    <source>
        <dbReference type="ARBA" id="ARBA00022989"/>
    </source>
</evidence>
<keyword evidence="2" id="KW-1003">Cell membrane</keyword>
<feature type="domain" description="ComEC/Rec2-related protein" evidence="8">
    <location>
        <begin position="158"/>
        <end position="422"/>
    </location>
</feature>
<accession>A0ABV5Y8D2</accession>
<dbReference type="EMBL" id="JBHMBC010000040">
    <property type="protein sequence ID" value="MFB9822412.1"/>
    <property type="molecule type" value="Genomic_DNA"/>
</dbReference>
<evidence type="ECO:0000256" key="2">
    <source>
        <dbReference type="ARBA" id="ARBA00022475"/>
    </source>
</evidence>
<feature type="transmembrane region" description="Helical" evidence="7">
    <location>
        <begin position="255"/>
        <end position="286"/>
    </location>
</feature>
<evidence type="ECO:0000256" key="7">
    <source>
        <dbReference type="SAM" id="Phobius"/>
    </source>
</evidence>
<feature type="transmembrane region" description="Helical" evidence="7">
    <location>
        <begin position="306"/>
        <end position="325"/>
    </location>
</feature>
<feature type="transmembrane region" description="Helical" evidence="7">
    <location>
        <begin position="337"/>
        <end position="360"/>
    </location>
</feature>
<gene>
    <name evidence="9" type="ORF">ACFFP1_23335</name>
</gene>
<evidence type="ECO:0000256" key="5">
    <source>
        <dbReference type="ARBA" id="ARBA00023136"/>
    </source>
</evidence>
<evidence type="ECO:0000256" key="1">
    <source>
        <dbReference type="ARBA" id="ARBA00004651"/>
    </source>
</evidence>
<feature type="transmembrane region" description="Helical" evidence="7">
    <location>
        <begin position="206"/>
        <end position="226"/>
    </location>
</feature>
<protein>
    <submittedName>
        <fullName evidence="9">ComEC/Rec2 family competence protein</fullName>
    </submittedName>
</protein>
<proteinExistence type="predicted"/>
<organism evidence="9 10">
    <name type="scientific">Arthrobacter ramosus</name>
    <dbReference type="NCBI Taxonomy" id="1672"/>
    <lineage>
        <taxon>Bacteria</taxon>
        <taxon>Bacillati</taxon>
        <taxon>Actinomycetota</taxon>
        <taxon>Actinomycetes</taxon>
        <taxon>Micrococcales</taxon>
        <taxon>Micrococcaceae</taxon>
        <taxon>Arthrobacter</taxon>
    </lineage>
</organism>
<keyword evidence="10" id="KW-1185">Reference proteome</keyword>
<dbReference type="InterPro" id="IPR052159">
    <property type="entry name" value="Competence_DNA_uptake"/>
</dbReference>
<sequence>MAAHAAAEAGPRQDGPVADAAAARDSVVIHVLIVGDPRELGTDSRGSGRWAVPAEVIDIAADGMLIRSRTRILLTGGEGWNQVVTGQEVRTAGKLKAAKPGQVEAGVLAAATPPMRADTRHKPEAPGNIPQGPAQLKKHFGSAAEWLRGDAAGLLPGMVTGDTTGLDEGLEAAMKTTGTTHLTAVSGANCSLILGGLVLLARTFRLARGVAAVAALGGLAGFVIMVGPDASVLRAAVMGAIGLSALSAGRQGRSLGFLCLAVTGLLILDPSLGTSVGFLLSVLATLGIVLLARPIASWAPAWVPSWLASAVAVPLAAQLLCSPVIMALQPQFSSYSLLTNIAVAPFVPPVTILGTIAVPLVPLLPWLAIVPIAVAGVSSAMVAGIARFFAGLPGAALPWPEGATGIATMILWSVVTILLVWLVLHPAWVGSAVLSLHRRLVFLIAAGESAVRRRWTDGHSAGSQPPGWGTAGLRNTVRDAARGRLGPKQNPSGRKQHWLLARSPRPKPPRRTPPAGGTLPRPR</sequence>
<keyword evidence="4 7" id="KW-1133">Transmembrane helix</keyword>
<dbReference type="Pfam" id="PF03772">
    <property type="entry name" value="Competence"/>
    <property type="match status" value="1"/>
</dbReference>
<dbReference type="RefSeq" id="WP_344787794.1">
    <property type="nucleotide sequence ID" value="NZ_BAAAWN010000001.1"/>
</dbReference>
<evidence type="ECO:0000256" key="6">
    <source>
        <dbReference type="SAM" id="MobiDB-lite"/>
    </source>
</evidence>
<reference evidence="9 10" key="1">
    <citation type="submission" date="2024-09" db="EMBL/GenBank/DDBJ databases">
        <authorList>
            <person name="Sun Q."/>
            <person name="Mori K."/>
        </authorList>
    </citation>
    <scope>NUCLEOTIDE SEQUENCE [LARGE SCALE GENOMIC DNA]</scope>
    <source>
        <strain evidence="9 10">JCM 1334</strain>
    </source>
</reference>
<feature type="transmembrane region" description="Helical" evidence="7">
    <location>
        <begin position="402"/>
        <end position="422"/>
    </location>
</feature>
<evidence type="ECO:0000313" key="10">
    <source>
        <dbReference type="Proteomes" id="UP001589702"/>
    </source>
</evidence>
<feature type="region of interest" description="Disordered" evidence="6">
    <location>
        <begin position="479"/>
        <end position="523"/>
    </location>
</feature>
<evidence type="ECO:0000313" key="9">
    <source>
        <dbReference type="EMBL" id="MFB9822412.1"/>
    </source>
</evidence>
<comment type="subcellular location">
    <subcellularLocation>
        <location evidence="1">Cell membrane</location>
        <topology evidence="1">Multi-pass membrane protein</topology>
    </subcellularLocation>
</comment>
<comment type="caution">
    <text evidence="9">The sequence shown here is derived from an EMBL/GenBank/DDBJ whole genome shotgun (WGS) entry which is preliminary data.</text>
</comment>
<dbReference type="PANTHER" id="PTHR30619">
    <property type="entry name" value="DNA INTERNALIZATION/COMPETENCE PROTEIN COMEC/REC2"/>
    <property type="match status" value="1"/>
</dbReference>
<evidence type="ECO:0000259" key="8">
    <source>
        <dbReference type="Pfam" id="PF03772"/>
    </source>
</evidence>
<name>A0ABV5Y8D2_ARTRM</name>
<keyword evidence="5 7" id="KW-0472">Membrane</keyword>
<dbReference type="Proteomes" id="UP001589702">
    <property type="component" value="Unassembled WGS sequence"/>
</dbReference>
<dbReference type="NCBIfam" id="TIGR00360">
    <property type="entry name" value="ComEC_N-term"/>
    <property type="match status" value="1"/>
</dbReference>
<dbReference type="PANTHER" id="PTHR30619:SF7">
    <property type="entry name" value="BETA-LACTAMASE DOMAIN PROTEIN"/>
    <property type="match status" value="1"/>
</dbReference>
<feature type="transmembrane region" description="Helical" evidence="7">
    <location>
        <begin position="366"/>
        <end position="390"/>
    </location>
</feature>
<evidence type="ECO:0000256" key="3">
    <source>
        <dbReference type="ARBA" id="ARBA00022692"/>
    </source>
</evidence>